<evidence type="ECO:0000313" key="2">
    <source>
        <dbReference type="EMBL" id="PHQ35069.1"/>
    </source>
</evidence>
<gene>
    <name evidence="2" type="ORF">CEE69_11625</name>
</gene>
<reference evidence="2 3" key="1">
    <citation type="submission" date="2017-06" db="EMBL/GenBank/DDBJ databases">
        <title>Description of Rhodopirellula bahusiensis sp. nov.</title>
        <authorList>
            <person name="Kizina J."/>
            <person name="Harder J."/>
        </authorList>
    </citation>
    <scope>NUCLEOTIDE SEQUENCE [LARGE SCALE GENOMIC DNA]</scope>
    <source>
        <strain evidence="2 3">SWK21</strain>
    </source>
</reference>
<protein>
    <submittedName>
        <fullName evidence="2">Uncharacterized protein</fullName>
    </submittedName>
</protein>
<accession>A0A2G1W8V3</accession>
<evidence type="ECO:0000313" key="3">
    <source>
        <dbReference type="Proteomes" id="UP000225740"/>
    </source>
</evidence>
<proteinExistence type="predicted"/>
<dbReference type="AlphaFoldDB" id="A0A2G1W8V3"/>
<dbReference type="EMBL" id="NIZW01000008">
    <property type="protein sequence ID" value="PHQ35069.1"/>
    <property type="molecule type" value="Genomic_DNA"/>
</dbReference>
<keyword evidence="3" id="KW-1185">Reference proteome</keyword>
<comment type="caution">
    <text evidence="2">The sequence shown here is derived from an EMBL/GenBank/DDBJ whole genome shotgun (WGS) entry which is preliminary data.</text>
</comment>
<dbReference type="Proteomes" id="UP000225740">
    <property type="component" value="Unassembled WGS sequence"/>
</dbReference>
<name>A0A2G1W8V3_9BACT</name>
<evidence type="ECO:0000256" key="1">
    <source>
        <dbReference type="SAM" id="MobiDB-lite"/>
    </source>
</evidence>
<feature type="region of interest" description="Disordered" evidence="1">
    <location>
        <begin position="60"/>
        <end position="80"/>
    </location>
</feature>
<organism evidence="2 3">
    <name type="scientific">Rhodopirellula bahusiensis</name>
    <dbReference type="NCBI Taxonomy" id="2014065"/>
    <lineage>
        <taxon>Bacteria</taxon>
        <taxon>Pseudomonadati</taxon>
        <taxon>Planctomycetota</taxon>
        <taxon>Planctomycetia</taxon>
        <taxon>Pirellulales</taxon>
        <taxon>Pirellulaceae</taxon>
        <taxon>Rhodopirellula</taxon>
    </lineage>
</organism>
<sequence>MGAERECGIALFGCHCDEHSPCQCQCDQRNEQAINSGDQIVVRQATERVTALSATLLPSSNFNGSSMRTQPSPLTHAKTAQQRCATLSRFLI</sequence>